<keyword evidence="3" id="KW-0808">Transferase</keyword>
<dbReference type="PANTHER" id="PTHR43867:SF2">
    <property type="entry name" value="CELLULOSE SYNTHASE CATALYTIC SUBUNIT A [UDP-FORMING]"/>
    <property type="match status" value="1"/>
</dbReference>
<organism evidence="9 10">
    <name type="scientific">Leptospirillum ferriphilum (strain ML-04)</name>
    <dbReference type="NCBI Taxonomy" id="1048260"/>
    <lineage>
        <taxon>Bacteria</taxon>
        <taxon>Pseudomonadati</taxon>
        <taxon>Nitrospirota</taxon>
        <taxon>Nitrospiria</taxon>
        <taxon>Nitrospirales</taxon>
        <taxon>Nitrospiraceae</taxon>
        <taxon>Leptospirillum</taxon>
    </lineage>
</organism>
<dbReference type="EMBL" id="CP002919">
    <property type="protein sequence ID" value="AFS53216.1"/>
    <property type="molecule type" value="Genomic_DNA"/>
</dbReference>
<reference evidence="9 10" key="1">
    <citation type="journal article" date="2011" name="J. Microbiol.">
        <title>Complete genome of Leptospirillum ferriphilum ML-04 provides insight into its physiology and environmental adaptation.</title>
        <authorList>
            <person name="Mi S."/>
            <person name="Song J."/>
            <person name="Lin J."/>
            <person name="Che Y."/>
            <person name="Zheng H."/>
            <person name="Lin J."/>
        </authorList>
    </citation>
    <scope>NUCLEOTIDE SEQUENCE [LARGE SCALE GENOMIC DNA]</scope>
    <source>
        <strain evidence="9 10">ML-04</strain>
    </source>
</reference>
<dbReference type="HOGENOM" id="CLU_1041300_0_0_0"/>
<protein>
    <submittedName>
        <fullName evidence="9">Cellulose synthase catalytic subunit (UDP-forming)</fullName>
    </submittedName>
</protein>
<dbReference type="PATRIC" id="fig|1048260.3.peg.1072"/>
<dbReference type="KEGG" id="lfi:LFML04_0985"/>
<feature type="transmembrane region" description="Helical" evidence="8">
    <location>
        <begin position="12"/>
        <end position="30"/>
    </location>
</feature>
<dbReference type="InterPro" id="IPR003919">
    <property type="entry name" value="Cell_synth_A"/>
</dbReference>
<name>J9ZAQ3_LEPFM</name>
<dbReference type="InterPro" id="IPR029044">
    <property type="entry name" value="Nucleotide-diphossugar_trans"/>
</dbReference>
<evidence type="ECO:0000256" key="4">
    <source>
        <dbReference type="ARBA" id="ARBA00022692"/>
    </source>
</evidence>
<evidence type="ECO:0000256" key="2">
    <source>
        <dbReference type="ARBA" id="ARBA00022676"/>
    </source>
</evidence>
<dbReference type="PANTHER" id="PTHR43867">
    <property type="entry name" value="CELLULOSE SYNTHASE CATALYTIC SUBUNIT A [UDP-FORMING]"/>
    <property type="match status" value="1"/>
</dbReference>
<evidence type="ECO:0000313" key="9">
    <source>
        <dbReference type="EMBL" id="AFS53216.1"/>
    </source>
</evidence>
<feature type="transmembrane region" description="Helical" evidence="8">
    <location>
        <begin position="36"/>
        <end position="54"/>
    </location>
</feature>
<evidence type="ECO:0000256" key="8">
    <source>
        <dbReference type="SAM" id="Phobius"/>
    </source>
</evidence>
<dbReference type="SUPFAM" id="SSF53448">
    <property type="entry name" value="Nucleotide-diphospho-sugar transferases"/>
    <property type="match status" value="1"/>
</dbReference>
<sequence length="267" mass="30492">MNRPWTAKTIRSVVLIPITFLIFFLATIPVPNWQTQLWLGTFLFLAALLLKIFLDGKRWVILTLITLSFFSTLRYAWWRTTETLGTGDPKVHWYEYPFIFLLFGAELYSWIILVLGYLQTAYPRGRKADPLPPDPESWPTVDILIPTYNEPLAVVRTTVLAALNMDWPPEKKKSFCSMTGTGRNLRPLRRKPESSMSQDPNIAMPRPETSTTPLRDPTANMWPCSTVIMSRPVLSCRQPSAFSKNLLASPSFRLRITSIPPTRTSAT</sequence>
<keyword evidence="5 8" id="KW-1133">Transmembrane helix</keyword>
<keyword evidence="4 8" id="KW-0812">Transmembrane</keyword>
<dbReference type="GO" id="GO:0005886">
    <property type="term" value="C:plasma membrane"/>
    <property type="evidence" value="ECO:0007669"/>
    <property type="project" value="TreeGrafter"/>
</dbReference>
<gene>
    <name evidence="9" type="ordered locus">LFML04_0985</name>
</gene>
<feature type="transmembrane region" description="Helical" evidence="8">
    <location>
        <begin position="59"/>
        <end position="78"/>
    </location>
</feature>
<accession>J9ZAQ3</accession>
<evidence type="ECO:0000256" key="6">
    <source>
        <dbReference type="ARBA" id="ARBA00023136"/>
    </source>
</evidence>
<proteinExistence type="predicted"/>
<evidence type="ECO:0000313" key="10">
    <source>
        <dbReference type="Proteomes" id="UP000006177"/>
    </source>
</evidence>
<evidence type="ECO:0000256" key="7">
    <source>
        <dbReference type="SAM" id="MobiDB-lite"/>
    </source>
</evidence>
<dbReference type="STRING" id="1048260.LFML04_0985"/>
<dbReference type="Gene3D" id="3.90.550.10">
    <property type="entry name" value="Spore Coat Polysaccharide Biosynthesis Protein SpsA, Chain A"/>
    <property type="match status" value="1"/>
</dbReference>
<dbReference type="GO" id="GO:0035438">
    <property type="term" value="F:cyclic-di-GMP binding"/>
    <property type="evidence" value="ECO:0007669"/>
    <property type="project" value="InterPro"/>
</dbReference>
<keyword evidence="6 8" id="KW-0472">Membrane</keyword>
<evidence type="ECO:0000256" key="3">
    <source>
        <dbReference type="ARBA" id="ARBA00022679"/>
    </source>
</evidence>
<comment type="subcellular location">
    <subcellularLocation>
        <location evidence="1">Membrane</location>
        <topology evidence="1">Multi-pass membrane protein</topology>
    </subcellularLocation>
</comment>
<dbReference type="Proteomes" id="UP000006177">
    <property type="component" value="Chromosome"/>
</dbReference>
<dbReference type="AlphaFoldDB" id="J9ZAQ3"/>
<feature type="transmembrane region" description="Helical" evidence="8">
    <location>
        <begin position="98"/>
        <end position="118"/>
    </location>
</feature>
<feature type="region of interest" description="Disordered" evidence="7">
    <location>
        <begin position="176"/>
        <end position="218"/>
    </location>
</feature>
<dbReference type="InterPro" id="IPR050321">
    <property type="entry name" value="Glycosyltr_2/OpgH_subfam"/>
</dbReference>
<dbReference type="GO" id="GO:0016759">
    <property type="term" value="F:cellulose synthase activity"/>
    <property type="evidence" value="ECO:0007669"/>
    <property type="project" value="InterPro"/>
</dbReference>
<dbReference type="PRINTS" id="PR01439">
    <property type="entry name" value="CELLSNTHASEA"/>
</dbReference>
<evidence type="ECO:0000256" key="1">
    <source>
        <dbReference type="ARBA" id="ARBA00004141"/>
    </source>
</evidence>
<dbReference type="GO" id="GO:0006011">
    <property type="term" value="P:UDP-alpha-D-glucose metabolic process"/>
    <property type="evidence" value="ECO:0007669"/>
    <property type="project" value="InterPro"/>
</dbReference>
<keyword evidence="2" id="KW-0328">Glycosyltransferase</keyword>
<evidence type="ECO:0000256" key="5">
    <source>
        <dbReference type="ARBA" id="ARBA00022989"/>
    </source>
</evidence>